<evidence type="ECO:0000256" key="2">
    <source>
        <dbReference type="ARBA" id="ARBA00023157"/>
    </source>
</evidence>
<dbReference type="GO" id="GO:0007420">
    <property type="term" value="P:brain development"/>
    <property type="evidence" value="ECO:0007669"/>
    <property type="project" value="TreeGrafter"/>
</dbReference>
<sequence>MTRNLVIVAMVMAAWVWSTNGQPRPPSLTSSSSSVLLREGQNLTLECPVDGAGDLRVQWFRNEQPATEKGSLFRRLTIDAVSRADAGAYRCSAENDVGALVSRAVNVTVSYLDDFGAVPEEFWQISASVGGYFVLTPPPLRANPLHDIAWRWYFHDAVVFPNRTHFVSSTGTLVVLEASAEKAGPYKVEATSALGRVSSRDYVVEMNSELQNGAFSGGDPTIALAPRDTVFVRTSGQRELVLECVAFSRSLDEVVINWHHNGTRIVPDGIQYELEQFSRRLRVNNPSFPKNSGVYACEATRSFTSAKGQAWVEIYEEPEITSTMPPETPGSLGQSITLPCRARGWPRPLLKWFKNAVPTSKSIAEDGSLIISSVTEEDKGIYQCEAINAAGSTLSTTWLRTEASGPVLSERPNNVSVTVGQEAKFL</sequence>
<feature type="domain" description="Ig-like" evidence="4">
    <location>
        <begin position="220"/>
        <end position="313"/>
    </location>
</feature>
<dbReference type="InterPro" id="IPR036179">
    <property type="entry name" value="Ig-like_dom_sf"/>
</dbReference>
<evidence type="ECO:0000256" key="1">
    <source>
        <dbReference type="ARBA" id="ARBA00022737"/>
    </source>
</evidence>
<protein>
    <submittedName>
        <fullName evidence="6">Ig-like domain-containing protein</fullName>
    </submittedName>
</protein>
<evidence type="ECO:0000313" key="5">
    <source>
        <dbReference type="Proteomes" id="UP000887566"/>
    </source>
</evidence>
<keyword evidence="1" id="KW-0677">Repeat</keyword>
<dbReference type="PANTHER" id="PTHR44170:SF49">
    <property type="entry name" value="PROTEIN SIDEKICK-1 ISOFORM X1"/>
    <property type="match status" value="1"/>
</dbReference>
<reference evidence="6" key="1">
    <citation type="submission" date="2022-11" db="UniProtKB">
        <authorList>
            <consortium name="WormBaseParasite"/>
        </authorList>
    </citation>
    <scope>IDENTIFICATION</scope>
</reference>
<accession>A0A914W7A8</accession>
<name>A0A914W7A8_9BILA</name>
<dbReference type="GO" id="GO:0007411">
    <property type="term" value="P:axon guidance"/>
    <property type="evidence" value="ECO:0007669"/>
    <property type="project" value="TreeGrafter"/>
</dbReference>
<feature type="signal peptide" evidence="3">
    <location>
        <begin position="1"/>
        <end position="21"/>
    </location>
</feature>
<dbReference type="PROSITE" id="PS50835">
    <property type="entry name" value="IG_LIKE"/>
    <property type="match status" value="3"/>
</dbReference>
<dbReference type="Pfam" id="PF13927">
    <property type="entry name" value="Ig_3"/>
    <property type="match status" value="2"/>
</dbReference>
<dbReference type="WBParaSite" id="PSAMB.scaffold3433size18294.g21468.t1">
    <property type="protein sequence ID" value="PSAMB.scaffold3433size18294.g21468.t1"/>
    <property type="gene ID" value="PSAMB.scaffold3433size18294.g21468"/>
</dbReference>
<evidence type="ECO:0000313" key="6">
    <source>
        <dbReference type="WBParaSite" id="PSAMB.scaffold3433size18294.g21468.t1"/>
    </source>
</evidence>
<feature type="domain" description="Ig-like" evidence="4">
    <location>
        <begin position="26"/>
        <end position="108"/>
    </location>
</feature>
<dbReference type="SMART" id="SM00409">
    <property type="entry name" value="IG"/>
    <property type="match status" value="3"/>
</dbReference>
<dbReference type="SUPFAM" id="SSF48726">
    <property type="entry name" value="Immunoglobulin"/>
    <property type="match status" value="4"/>
</dbReference>
<dbReference type="CDD" id="cd00096">
    <property type="entry name" value="Ig"/>
    <property type="match status" value="1"/>
</dbReference>
<keyword evidence="5" id="KW-1185">Reference proteome</keyword>
<evidence type="ECO:0000256" key="3">
    <source>
        <dbReference type="SAM" id="SignalP"/>
    </source>
</evidence>
<proteinExistence type="predicted"/>
<dbReference type="GO" id="GO:0098632">
    <property type="term" value="F:cell-cell adhesion mediator activity"/>
    <property type="evidence" value="ECO:0007669"/>
    <property type="project" value="TreeGrafter"/>
</dbReference>
<dbReference type="InterPro" id="IPR007110">
    <property type="entry name" value="Ig-like_dom"/>
</dbReference>
<dbReference type="PANTHER" id="PTHR44170">
    <property type="entry name" value="PROTEIN SIDEKICK"/>
    <property type="match status" value="1"/>
</dbReference>
<dbReference type="Proteomes" id="UP000887566">
    <property type="component" value="Unplaced"/>
</dbReference>
<dbReference type="InterPro" id="IPR013783">
    <property type="entry name" value="Ig-like_fold"/>
</dbReference>
<feature type="chain" id="PRO_5037294965" evidence="3">
    <location>
        <begin position="22"/>
        <end position="426"/>
    </location>
</feature>
<keyword evidence="2" id="KW-1015">Disulfide bond</keyword>
<evidence type="ECO:0000259" key="4">
    <source>
        <dbReference type="PROSITE" id="PS50835"/>
    </source>
</evidence>
<dbReference type="AlphaFoldDB" id="A0A914W7A8"/>
<dbReference type="GO" id="GO:0030424">
    <property type="term" value="C:axon"/>
    <property type="evidence" value="ECO:0007669"/>
    <property type="project" value="TreeGrafter"/>
</dbReference>
<dbReference type="SMART" id="SM00408">
    <property type="entry name" value="IGc2"/>
    <property type="match status" value="3"/>
</dbReference>
<dbReference type="InterPro" id="IPR003599">
    <property type="entry name" value="Ig_sub"/>
</dbReference>
<dbReference type="GO" id="GO:0005886">
    <property type="term" value="C:plasma membrane"/>
    <property type="evidence" value="ECO:0007669"/>
    <property type="project" value="TreeGrafter"/>
</dbReference>
<dbReference type="InterPro" id="IPR003598">
    <property type="entry name" value="Ig_sub2"/>
</dbReference>
<keyword evidence="3" id="KW-0732">Signal</keyword>
<feature type="domain" description="Ig-like" evidence="4">
    <location>
        <begin position="318"/>
        <end position="395"/>
    </location>
</feature>
<dbReference type="Gene3D" id="2.60.40.10">
    <property type="entry name" value="Immunoglobulins"/>
    <property type="match status" value="4"/>
</dbReference>
<organism evidence="5 6">
    <name type="scientific">Plectus sambesii</name>
    <dbReference type="NCBI Taxonomy" id="2011161"/>
    <lineage>
        <taxon>Eukaryota</taxon>
        <taxon>Metazoa</taxon>
        <taxon>Ecdysozoa</taxon>
        <taxon>Nematoda</taxon>
        <taxon>Chromadorea</taxon>
        <taxon>Plectida</taxon>
        <taxon>Plectina</taxon>
        <taxon>Plectoidea</taxon>
        <taxon>Plectidae</taxon>
        <taxon>Plectus</taxon>
    </lineage>
</organism>